<name>A0A366KKB7_9SPHI</name>
<dbReference type="Pfam" id="PF01610">
    <property type="entry name" value="DDE_Tnp_ISL3"/>
    <property type="match status" value="1"/>
</dbReference>
<dbReference type="EMBL" id="QNQU01000051">
    <property type="protein sequence ID" value="RBQ01918.1"/>
    <property type="molecule type" value="Genomic_DNA"/>
</dbReference>
<keyword evidence="3" id="KW-1185">Reference proteome</keyword>
<organism evidence="2 3">
    <name type="scientific">Pedobacter miscanthi</name>
    <dbReference type="NCBI Taxonomy" id="2259170"/>
    <lineage>
        <taxon>Bacteria</taxon>
        <taxon>Pseudomonadati</taxon>
        <taxon>Bacteroidota</taxon>
        <taxon>Sphingobacteriia</taxon>
        <taxon>Sphingobacteriales</taxon>
        <taxon>Sphingobacteriaceae</taxon>
        <taxon>Pedobacter</taxon>
    </lineage>
</organism>
<reference evidence="2 3" key="1">
    <citation type="submission" date="2018-07" db="EMBL/GenBank/DDBJ databases">
        <title>A draft genome of a endophytic bacteria, a new species of Pedobacter.</title>
        <authorList>
            <person name="Zhang Z.D."/>
            <person name="Chen Z.J."/>
        </authorList>
    </citation>
    <scope>NUCLEOTIDE SEQUENCE [LARGE SCALE GENOMIC DNA]</scope>
    <source>
        <strain evidence="2 3">RS10</strain>
    </source>
</reference>
<evidence type="ECO:0000313" key="3">
    <source>
        <dbReference type="Proteomes" id="UP000252081"/>
    </source>
</evidence>
<proteinExistence type="predicted"/>
<evidence type="ECO:0000259" key="1">
    <source>
        <dbReference type="Pfam" id="PF01610"/>
    </source>
</evidence>
<comment type="caution">
    <text evidence="2">The sequence shown here is derived from an EMBL/GenBank/DDBJ whole genome shotgun (WGS) entry which is preliminary data.</text>
</comment>
<dbReference type="AlphaFoldDB" id="A0A366KKB7"/>
<protein>
    <recommendedName>
        <fullName evidence="1">Transposase IS204/IS1001/IS1096/IS1165 DDE domain-containing protein</fullName>
    </recommendedName>
</protein>
<dbReference type="InterPro" id="IPR002560">
    <property type="entry name" value="Transposase_DDE"/>
</dbReference>
<sequence length="95" mass="11045">MAEAKYSVITELKSFATGILSDFQSIENAINPHWSNGPVEGNVNKLKPIKGQMYGKASFDLLRERLVEVLNEMLISPRFKQTHYKWYQVQDKYTY</sequence>
<feature type="domain" description="Transposase IS204/IS1001/IS1096/IS1165 DDE" evidence="1">
    <location>
        <begin position="2"/>
        <end position="65"/>
    </location>
</feature>
<accession>A0A366KKB7</accession>
<dbReference type="Proteomes" id="UP000252081">
    <property type="component" value="Unassembled WGS sequence"/>
</dbReference>
<evidence type="ECO:0000313" key="2">
    <source>
        <dbReference type="EMBL" id="RBQ01918.1"/>
    </source>
</evidence>
<gene>
    <name evidence="2" type="ORF">DRW42_28090</name>
</gene>
<dbReference type="OrthoDB" id="3238779at2"/>